<feature type="region of interest" description="Disordered" evidence="1">
    <location>
        <begin position="1"/>
        <end position="26"/>
    </location>
</feature>
<feature type="compositionally biased region" description="Polar residues" evidence="1">
    <location>
        <begin position="1"/>
        <end position="13"/>
    </location>
</feature>
<dbReference type="AlphaFoldDB" id="A0A815VPL4"/>
<dbReference type="EMBL" id="CAJNON010004865">
    <property type="protein sequence ID" value="CAF1533154.1"/>
    <property type="molecule type" value="Genomic_DNA"/>
</dbReference>
<feature type="non-terminal residue" evidence="2">
    <location>
        <position position="1"/>
    </location>
</feature>
<evidence type="ECO:0000256" key="1">
    <source>
        <dbReference type="SAM" id="MobiDB-lite"/>
    </source>
</evidence>
<sequence length="47" mass="5219">MTTHTTISNQSLKQTDDDDNAVEPEETRHVTISEAIGLDFNSFIPQA</sequence>
<evidence type="ECO:0000313" key="3">
    <source>
        <dbReference type="Proteomes" id="UP000663891"/>
    </source>
</evidence>
<proteinExistence type="predicted"/>
<reference evidence="2" key="1">
    <citation type="submission" date="2021-02" db="EMBL/GenBank/DDBJ databases">
        <authorList>
            <person name="Nowell W R."/>
        </authorList>
    </citation>
    <scope>NUCLEOTIDE SEQUENCE</scope>
</reference>
<dbReference type="Proteomes" id="UP000663891">
    <property type="component" value="Unassembled WGS sequence"/>
</dbReference>
<organism evidence="2 3">
    <name type="scientific">Adineta steineri</name>
    <dbReference type="NCBI Taxonomy" id="433720"/>
    <lineage>
        <taxon>Eukaryota</taxon>
        <taxon>Metazoa</taxon>
        <taxon>Spiralia</taxon>
        <taxon>Gnathifera</taxon>
        <taxon>Rotifera</taxon>
        <taxon>Eurotatoria</taxon>
        <taxon>Bdelloidea</taxon>
        <taxon>Adinetida</taxon>
        <taxon>Adinetidae</taxon>
        <taxon>Adineta</taxon>
    </lineage>
</organism>
<comment type="caution">
    <text evidence="2">The sequence shown here is derived from an EMBL/GenBank/DDBJ whole genome shotgun (WGS) entry which is preliminary data.</text>
</comment>
<gene>
    <name evidence="2" type="ORF">VCS650_LOCUS43776</name>
</gene>
<evidence type="ECO:0000313" key="2">
    <source>
        <dbReference type="EMBL" id="CAF1533154.1"/>
    </source>
</evidence>
<accession>A0A815VPL4</accession>
<protein>
    <submittedName>
        <fullName evidence="2">Uncharacterized protein</fullName>
    </submittedName>
</protein>
<name>A0A815VPL4_9BILA</name>